<dbReference type="KEGG" id="tje:TJEJU_2468"/>
<dbReference type="AlphaFoldDB" id="A0A238UAC0"/>
<evidence type="ECO:0000256" key="1">
    <source>
        <dbReference type="SAM" id="Coils"/>
    </source>
</evidence>
<feature type="coiled-coil region" evidence="1">
    <location>
        <begin position="174"/>
        <end position="203"/>
    </location>
</feature>
<dbReference type="SUPFAM" id="SSF49464">
    <property type="entry name" value="Carboxypeptidase regulatory domain-like"/>
    <property type="match status" value="1"/>
</dbReference>
<evidence type="ECO:0000313" key="2">
    <source>
        <dbReference type="EMBL" id="SNR16153.1"/>
    </source>
</evidence>
<proteinExistence type="predicted"/>
<keyword evidence="3" id="KW-1185">Reference proteome</keyword>
<accession>A0A238UAC0</accession>
<gene>
    <name evidence="2" type="ORF">TJEJU_2468</name>
</gene>
<dbReference type="InterPro" id="IPR008969">
    <property type="entry name" value="CarboxyPept-like_regulatory"/>
</dbReference>
<dbReference type="EMBL" id="LT899436">
    <property type="protein sequence ID" value="SNR16153.1"/>
    <property type="molecule type" value="Genomic_DNA"/>
</dbReference>
<evidence type="ECO:0000313" key="3">
    <source>
        <dbReference type="Proteomes" id="UP000215214"/>
    </source>
</evidence>
<dbReference type="OrthoDB" id="1417583at2"/>
<reference evidence="2 3" key="1">
    <citation type="submission" date="2017-07" db="EMBL/GenBank/DDBJ databases">
        <authorList>
            <person name="Sun Z.S."/>
            <person name="Albrecht U."/>
            <person name="Echele G."/>
            <person name="Lee C.C."/>
        </authorList>
    </citation>
    <scope>NUCLEOTIDE SEQUENCE [LARGE SCALE GENOMIC DNA]</scope>
    <source>
        <strain evidence="3">type strain: KCTC 22618</strain>
    </source>
</reference>
<dbReference type="Proteomes" id="UP000215214">
    <property type="component" value="Chromosome TJEJU"/>
</dbReference>
<organism evidence="2 3">
    <name type="scientific">Tenacibaculum jejuense</name>
    <dbReference type="NCBI Taxonomy" id="584609"/>
    <lineage>
        <taxon>Bacteria</taxon>
        <taxon>Pseudomonadati</taxon>
        <taxon>Bacteroidota</taxon>
        <taxon>Flavobacteriia</taxon>
        <taxon>Flavobacteriales</taxon>
        <taxon>Flavobacteriaceae</taxon>
        <taxon>Tenacibaculum</taxon>
    </lineage>
</organism>
<name>A0A238UAC0_9FLAO</name>
<keyword evidence="1" id="KW-0175">Coiled coil</keyword>
<dbReference type="RefSeq" id="WP_095072487.1">
    <property type="nucleotide sequence ID" value="NZ_LT899436.1"/>
</dbReference>
<sequence length="262" mass="29779">MQKLLLYLILLFSILSYSQDKRIEISGTLSDSAGKVVDAHIINITSKQGTFSDETGNFVIPVKLGDELKITSIQHKEENLIVANIIIKNKRLDLTLFLKDYLLEEVEVKKTYLSGLLGTDSKGIKKSDQQAVMENLGFNPFPKKLSKIEREIKTAYAGGIQYGFGIVASLDYIINSASGRIDMLEQQKELLDNESKLKELKSTYKNYIINDLKIDSTQVSRFLYFSHFDLNFSTVYKKGGVELIEFLKDQAQLFKLLQKKKD</sequence>
<protein>
    <submittedName>
        <fullName evidence="2">Uncharacterized protein</fullName>
    </submittedName>
</protein>